<dbReference type="InParanoid" id="Q0EWR4"/>
<dbReference type="Pfam" id="PF04326">
    <property type="entry name" value="SLFN_AlbA_2"/>
    <property type="match status" value="1"/>
</dbReference>
<feature type="domain" description="Schlafen AlbA-2" evidence="1">
    <location>
        <begin position="334"/>
        <end position="474"/>
    </location>
</feature>
<dbReference type="InterPro" id="IPR007421">
    <property type="entry name" value="Schlafen_AlbA_2_dom"/>
</dbReference>
<dbReference type="HOGENOM" id="CLU_559972_0_0_0"/>
<comment type="caution">
    <text evidence="2">The sequence shown here is derived from an EMBL/GenBank/DDBJ whole genome shotgun (WGS) entry which is preliminary data.</text>
</comment>
<dbReference type="Proteomes" id="UP000005297">
    <property type="component" value="Unassembled WGS sequence"/>
</dbReference>
<dbReference type="PANTHER" id="PTHR30595:SF6">
    <property type="entry name" value="SCHLAFEN ALBA-2 DOMAIN-CONTAINING PROTEIN"/>
    <property type="match status" value="1"/>
</dbReference>
<dbReference type="PANTHER" id="PTHR30595">
    <property type="entry name" value="GLPR-RELATED TRANSCRIPTIONAL REPRESSOR"/>
    <property type="match status" value="1"/>
</dbReference>
<dbReference type="eggNOG" id="COG2865">
    <property type="taxonomic scope" value="Bacteria"/>
</dbReference>
<name>Q0EWR4_9PROT</name>
<proteinExistence type="predicted"/>
<protein>
    <recommendedName>
        <fullName evidence="1">Schlafen AlbA-2 domain-containing protein</fullName>
    </recommendedName>
</protein>
<evidence type="ECO:0000259" key="1">
    <source>
        <dbReference type="Pfam" id="PF04326"/>
    </source>
</evidence>
<organism evidence="2 3">
    <name type="scientific">Mariprofundus ferrooxydans PV-1</name>
    <dbReference type="NCBI Taxonomy" id="314345"/>
    <lineage>
        <taxon>Bacteria</taxon>
        <taxon>Pseudomonadati</taxon>
        <taxon>Pseudomonadota</taxon>
        <taxon>Candidatius Mariprofundia</taxon>
        <taxon>Mariprofundales</taxon>
        <taxon>Mariprofundaceae</taxon>
        <taxon>Mariprofundus</taxon>
    </lineage>
</organism>
<dbReference type="AlphaFoldDB" id="Q0EWR4"/>
<keyword evidence="3" id="KW-1185">Reference proteome</keyword>
<sequence>MLNLGGRNKFDNIKTLSELALASWSLLAIEAHESDVTSKEHIINNIIRFIIVTSRELALVSKHVGITKISNELTAGGGLFEENMFIPMVISYIERLSDNPVENRIYIEAAVSLPDILLGDYGYDIAWYLSDNDWLRFNKAIEKLNNYSVVEEGKPFFLPIDYYWAWVHHKTPEDMIKEVFNFELQLASICFDSYGCDLHMDTDTKNHSWYFNNKFYAKFAQTALERCDFDIAESIILIMLYRSLSEGVALEPWKETANAIVNVINDSNEEFSKFVWNLLDTYEKLYPANTNTLLRMRLCQIKDKCRVSMRGDRSLKLISQIHPHRVEDMINEGENNKLEFKSSLRWSYKEGKINKKLEEVILKSIAAFNNGDGGTLLIGVDDGGVSLGLEKDYSSLGGAKDEFELHLRNLVNKEFGVSFATRNLRITFPVVAENEICRIDIKRGTRPLYLKVTDKNGVKSEKFYVRSGNSSQEVPLSELHAYIADRF</sequence>
<evidence type="ECO:0000313" key="3">
    <source>
        <dbReference type="Proteomes" id="UP000005297"/>
    </source>
</evidence>
<gene>
    <name evidence="2" type="ORF">SPV1_06284</name>
</gene>
<accession>Q0EWR4</accession>
<dbReference type="EMBL" id="AATS01000018">
    <property type="protein sequence ID" value="EAU53725.1"/>
    <property type="molecule type" value="Genomic_DNA"/>
</dbReference>
<evidence type="ECO:0000313" key="2">
    <source>
        <dbReference type="EMBL" id="EAU53725.1"/>
    </source>
</evidence>
<reference evidence="2" key="1">
    <citation type="submission" date="2006-09" db="EMBL/GenBank/DDBJ databases">
        <authorList>
            <person name="Emerson D."/>
            <person name="Ferriera S."/>
            <person name="Johnson J."/>
            <person name="Kravitz S."/>
            <person name="Halpern A."/>
            <person name="Remington K."/>
            <person name="Beeson K."/>
            <person name="Tran B."/>
            <person name="Rogers Y.-H."/>
            <person name="Friedman R."/>
            <person name="Venter J.C."/>
        </authorList>
    </citation>
    <scope>NUCLEOTIDE SEQUENCE [LARGE SCALE GENOMIC DNA]</scope>
    <source>
        <strain evidence="2">PV-1</strain>
    </source>
</reference>
<dbReference type="Gene3D" id="3.30.950.30">
    <property type="entry name" value="Schlafen, AAA domain"/>
    <property type="match status" value="1"/>
</dbReference>
<dbReference type="InterPro" id="IPR038461">
    <property type="entry name" value="Schlafen_AlbA_2_dom_sf"/>
</dbReference>